<accession>A0A6G1F407</accession>
<dbReference type="EMBL" id="SPHZ02000001">
    <property type="protein sequence ID" value="KAF0931648.1"/>
    <property type="molecule type" value="Genomic_DNA"/>
</dbReference>
<evidence type="ECO:0000313" key="2">
    <source>
        <dbReference type="Proteomes" id="UP000479710"/>
    </source>
</evidence>
<gene>
    <name evidence="1" type="ORF">E2562_005605</name>
</gene>
<reference evidence="1 2" key="1">
    <citation type="submission" date="2019-11" db="EMBL/GenBank/DDBJ databases">
        <title>Whole genome sequence of Oryza granulata.</title>
        <authorList>
            <person name="Li W."/>
        </authorList>
    </citation>
    <scope>NUCLEOTIDE SEQUENCE [LARGE SCALE GENOMIC DNA]</scope>
    <source>
        <strain evidence="2">cv. Menghai</strain>
        <tissue evidence="1">Leaf</tissue>
    </source>
</reference>
<organism evidence="1 2">
    <name type="scientific">Oryza meyeriana var. granulata</name>
    <dbReference type="NCBI Taxonomy" id="110450"/>
    <lineage>
        <taxon>Eukaryota</taxon>
        <taxon>Viridiplantae</taxon>
        <taxon>Streptophyta</taxon>
        <taxon>Embryophyta</taxon>
        <taxon>Tracheophyta</taxon>
        <taxon>Spermatophyta</taxon>
        <taxon>Magnoliopsida</taxon>
        <taxon>Liliopsida</taxon>
        <taxon>Poales</taxon>
        <taxon>Poaceae</taxon>
        <taxon>BOP clade</taxon>
        <taxon>Oryzoideae</taxon>
        <taxon>Oryzeae</taxon>
        <taxon>Oryzinae</taxon>
        <taxon>Oryza</taxon>
        <taxon>Oryza meyeriana</taxon>
    </lineage>
</organism>
<feature type="non-terminal residue" evidence="1">
    <location>
        <position position="95"/>
    </location>
</feature>
<dbReference type="OrthoDB" id="666637at2759"/>
<evidence type="ECO:0008006" key="3">
    <source>
        <dbReference type="Google" id="ProtNLM"/>
    </source>
</evidence>
<dbReference type="AlphaFoldDB" id="A0A6G1F407"/>
<comment type="caution">
    <text evidence="1">The sequence shown here is derived from an EMBL/GenBank/DDBJ whole genome shotgun (WGS) entry which is preliminary data.</text>
</comment>
<dbReference type="Proteomes" id="UP000479710">
    <property type="component" value="Unassembled WGS sequence"/>
</dbReference>
<keyword evidence="2" id="KW-1185">Reference proteome</keyword>
<feature type="non-terminal residue" evidence="1">
    <location>
        <position position="1"/>
    </location>
</feature>
<name>A0A6G1F407_9ORYZ</name>
<protein>
    <recommendedName>
        <fullName evidence="3">Aminotransferase-like plant mobile domain-containing protein</fullName>
    </recommendedName>
</protein>
<evidence type="ECO:0000313" key="1">
    <source>
        <dbReference type="EMBL" id="KAF0931648.1"/>
    </source>
</evidence>
<proteinExistence type="predicted"/>
<sequence length="95" mass="10948">DACTKTDLGAILTGCPLLLQLWVAERFTIGCPLIHHSPYEDGLGGLYGQSAEDCTTMGTIWCRRERRYTHTQVRRAYFDFVMEFDRFLPSDVVWE</sequence>